<dbReference type="InterPro" id="IPR003439">
    <property type="entry name" value="ABC_transporter-like_ATP-bd"/>
</dbReference>
<reference evidence="6" key="1">
    <citation type="journal article" date="2019" name="Int. J. Syst. Evol. Microbiol.">
        <title>The Global Catalogue of Microorganisms (GCM) 10K type strain sequencing project: providing services to taxonomists for standard genome sequencing and annotation.</title>
        <authorList>
            <consortium name="The Broad Institute Genomics Platform"/>
            <consortium name="The Broad Institute Genome Sequencing Center for Infectious Disease"/>
            <person name="Wu L."/>
            <person name="Ma J."/>
        </authorList>
    </citation>
    <scope>NUCLEOTIDE SEQUENCE [LARGE SCALE GENOMIC DNA]</scope>
    <source>
        <strain evidence="6">CCM 8979</strain>
    </source>
</reference>
<organism evidence="5 6">
    <name type="scientific">Levilactobacillus lanxiensis</name>
    <dbReference type="NCBI Taxonomy" id="2799568"/>
    <lineage>
        <taxon>Bacteria</taxon>
        <taxon>Bacillati</taxon>
        <taxon>Bacillota</taxon>
        <taxon>Bacilli</taxon>
        <taxon>Lactobacillales</taxon>
        <taxon>Lactobacillaceae</taxon>
        <taxon>Levilactobacillus</taxon>
    </lineage>
</organism>
<keyword evidence="2" id="KW-0547">Nucleotide-binding</keyword>
<dbReference type="SMART" id="SM00382">
    <property type="entry name" value="AAA"/>
    <property type="match status" value="1"/>
</dbReference>
<dbReference type="SUPFAM" id="SSF52540">
    <property type="entry name" value="P-loop containing nucleoside triphosphate hydrolases"/>
    <property type="match status" value="1"/>
</dbReference>
<name>A0ABW4D4Z8_9LACO</name>
<evidence type="ECO:0000256" key="3">
    <source>
        <dbReference type="ARBA" id="ARBA00022840"/>
    </source>
</evidence>
<evidence type="ECO:0000313" key="6">
    <source>
        <dbReference type="Proteomes" id="UP001597189"/>
    </source>
</evidence>
<dbReference type="InterPro" id="IPR050093">
    <property type="entry name" value="ABC_SmlMolc_Importer"/>
</dbReference>
<sequence length="345" mass="38250">MQADFLQIQHLDITLSGNEVIKDMSFKVRRNTLTTFLGPSGSGKTTVLRAIAGLNQHVNGKILLDNQEIQDQAANQRNIGMVFQSYALFPNMTIFDNVAYGLRVQKQAPTEIREAVAAMLKTVGLTDKRDAYPDQLSGGQKQRVAIARAMVLKPKLLLLDEPLSALDAKIRVSLREQIREYQQKLGITMLFVTHDQGEAMAISDDIIVMNEGCVQQQGSPMAIYAQPDNVFMAEFIGNHNLLTGQQLQRLGITTAGNHPLAVAEHYVIRPELISQIQVPHSVALAGKITSLTMLGDRVRYQFLTDSGMVLKVEELNFMRPLSTNVPLTLFVNPLLIHQVGTTYAE</sequence>
<dbReference type="PANTHER" id="PTHR42781">
    <property type="entry name" value="SPERMIDINE/PUTRESCINE IMPORT ATP-BINDING PROTEIN POTA"/>
    <property type="match status" value="1"/>
</dbReference>
<dbReference type="InterPro" id="IPR027417">
    <property type="entry name" value="P-loop_NTPase"/>
</dbReference>
<dbReference type="Pfam" id="PF00005">
    <property type="entry name" value="ABC_tran"/>
    <property type="match status" value="1"/>
</dbReference>
<dbReference type="PANTHER" id="PTHR42781:SF4">
    <property type="entry name" value="SPERMIDINE_PUTRESCINE IMPORT ATP-BINDING PROTEIN POTA"/>
    <property type="match status" value="1"/>
</dbReference>
<proteinExistence type="predicted"/>
<evidence type="ECO:0000313" key="5">
    <source>
        <dbReference type="EMBL" id="MFD1455112.1"/>
    </source>
</evidence>
<evidence type="ECO:0000256" key="2">
    <source>
        <dbReference type="ARBA" id="ARBA00022741"/>
    </source>
</evidence>
<dbReference type="GO" id="GO:0005524">
    <property type="term" value="F:ATP binding"/>
    <property type="evidence" value="ECO:0007669"/>
    <property type="project" value="UniProtKB-KW"/>
</dbReference>
<dbReference type="Proteomes" id="UP001597189">
    <property type="component" value="Unassembled WGS sequence"/>
</dbReference>
<dbReference type="InterPro" id="IPR003593">
    <property type="entry name" value="AAA+_ATPase"/>
</dbReference>
<evidence type="ECO:0000259" key="4">
    <source>
        <dbReference type="PROSITE" id="PS50893"/>
    </source>
</evidence>
<accession>A0ABW4D4Z8</accession>
<keyword evidence="1" id="KW-0813">Transport</keyword>
<dbReference type="InterPro" id="IPR017871">
    <property type="entry name" value="ABC_transporter-like_CS"/>
</dbReference>
<comment type="caution">
    <text evidence="5">The sequence shown here is derived from an EMBL/GenBank/DDBJ whole genome shotgun (WGS) entry which is preliminary data.</text>
</comment>
<feature type="domain" description="ABC transporter" evidence="4">
    <location>
        <begin position="6"/>
        <end position="236"/>
    </location>
</feature>
<dbReference type="RefSeq" id="WP_203643812.1">
    <property type="nucleotide sequence ID" value="NZ_BOLN01000003.1"/>
</dbReference>
<gene>
    <name evidence="5" type="ORF">ACFQ44_05330</name>
</gene>
<keyword evidence="3 5" id="KW-0067">ATP-binding</keyword>
<dbReference type="Gene3D" id="3.40.50.300">
    <property type="entry name" value="P-loop containing nucleotide triphosphate hydrolases"/>
    <property type="match status" value="1"/>
</dbReference>
<dbReference type="EMBL" id="JBHTOD010000003">
    <property type="protein sequence ID" value="MFD1455112.1"/>
    <property type="molecule type" value="Genomic_DNA"/>
</dbReference>
<dbReference type="PROSITE" id="PS00211">
    <property type="entry name" value="ABC_TRANSPORTER_1"/>
    <property type="match status" value="1"/>
</dbReference>
<protein>
    <submittedName>
        <fullName evidence="5">ABC transporter ATP-binding protein</fullName>
    </submittedName>
</protein>
<keyword evidence="6" id="KW-1185">Reference proteome</keyword>
<dbReference type="PROSITE" id="PS50893">
    <property type="entry name" value="ABC_TRANSPORTER_2"/>
    <property type="match status" value="1"/>
</dbReference>
<evidence type="ECO:0000256" key="1">
    <source>
        <dbReference type="ARBA" id="ARBA00022448"/>
    </source>
</evidence>